<dbReference type="EC" id="3.1.1.-" evidence="3"/>
<dbReference type="InterPro" id="IPR003732">
    <property type="entry name" value="Daa-tRNA_deacyls_DTD"/>
</dbReference>
<comment type="function">
    <text evidence="3">An aminoacyl-tRNA editing enzyme that deacylates mischarged D-aminoacyl-tRNAs. Also deacylates mischarged glycyl-tRNA(Ala), protecting cells against glycine mischarging by AlaRS. Acts via tRNA-based rather than protein-based catalysis; rejects L-amino acids rather than detecting D-amino acids in the active site. By recycling D-aminoacyl-tRNA to D-amino acids and free tRNA molecules, this enzyme counteracts the toxicity associated with the formation of D-aminoacyl-tRNA entities in vivo and helps enforce protein L-homochirality.</text>
</comment>
<evidence type="ECO:0000256" key="1">
    <source>
        <dbReference type="ARBA" id="ARBA00009673"/>
    </source>
</evidence>
<feature type="short sequence motif" description="Gly-cisPro motif, important for rejection of L-amino acids" evidence="3">
    <location>
        <begin position="139"/>
        <end position="140"/>
    </location>
</feature>
<name>A0A4R2KTD8_9GAMM</name>
<dbReference type="Pfam" id="PF02580">
    <property type="entry name" value="Tyr_Deacylase"/>
    <property type="match status" value="1"/>
</dbReference>
<comment type="domain">
    <text evidence="3">A Gly-cisPro motif from one monomer fits into the active site of the other monomer to allow specific chiral rejection of L-amino acids.</text>
</comment>
<sequence length="147" mass="15503">MKILLQRVTRADVSVGEATISRIGPGLLVFLGLEQDDRCGTAEALLHRLLGYRVFVDAAGRMNLSVADAAGDVLLVPQFTLAADTTRGRRPGFSCAMSSADAEPLYSFCLDWLASNHTSGKVAGGVFGADMQVSLVNDGPVTFLLSA</sequence>
<keyword evidence="3" id="KW-0963">Cytoplasm</keyword>
<dbReference type="GO" id="GO:0019478">
    <property type="term" value="P:D-amino acid catabolic process"/>
    <property type="evidence" value="ECO:0007669"/>
    <property type="project" value="UniProtKB-UniRule"/>
</dbReference>
<dbReference type="HAMAP" id="MF_00518">
    <property type="entry name" value="Deacylase_Dtd"/>
    <property type="match status" value="1"/>
</dbReference>
<dbReference type="Gene3D" id="3.50.80.10">
    <property type="entry name" value="D-tyrosyl-tRNA(Tyr) deacylase"/>
    <property type="match status" value="1"/>
</dbReference>
<evidence type="ECO:0000313" key="4">
    <source>
        <dbReference type="EMBL" id="TCO77651.1"/>
    </source>
</evidence>
<dbReference type="NCBIfam" id="TIGR00256">
    <property type="entry name" value="D-aminoacyl-tRNA deacylase"/>
    <property type="match status" value="1"/>
</dbReference>
<dbReference type="PANTHER" id="PTHR10472">
    <property type="entry name" value="D-TYROSYL-TRNA TYR DEACYLASE"/>
    <property type="match status" value="1"/>
</dbReference>
<dbReference type="RefSeq" id="WP_117314533.1">
    <property type="nucleotide sequence ID" value="NZ_QQSW01000001.1"/>
</dbReference>
<dbReference type="InterPro" id="IPR023509">
    <property type="entry name" value="DTD-like_sf"/>
</dbReference>
<dbReference type="GO" id="GO:0043908">
    <property type="term" value="F:Ser(Gly)-tRNA(Ala) hydrolase activity"/>
    <property type="evidence" value="ECO:0007669"/>
    <property type="project" value="UniProtKB-UniRule"/>
</dbReference>
<comment type="subcellular location">
    <subcellularLocation>
        <location evidence="3">Cytoplasm</location>
    </subcellularLocation>
</comment>
<dbReference type="PANTHER" id="PTHR10472:SF5">
    <property type="entry name" value="D-AMINOACYL-TRNA DEACYLASE 1"/>
    <property type="match status" value="1"/>
</dbReference>
<evidence type="ECO:0000256" key="2">
    <source>
        <dbReference type="ARBA" id="ARBA00022801"/>
    </source>
</evidence>
<dbReference type="GO" id="GO:0005737">
    <property type="term" value="C:cytoplasm"/>
    <property type="evidence" value="ECO:0007669"/>
    <property type="project" value="UniProtKB-SubCell"/>
</dbReference>
<proteinExistence type="inferred from homology"/>
<keyword evidence="2 3" id="KW-0378">Hydrolase</keyword>
<keyword evidence="3" id="KW-0820">tRNA-binding</keyword>
<keyword evidence="5" id="KW-1185">Reference proteome</keyword>
<comment type="similarity">
    <text evidence="1 3">Belongs to the DTD family.</text>
</comment>
<dbReference type="EC" id="3.1.1.96" evidence="3"/>
<dbReference type="FunFam" id="3.50.80.10:FF:000001">
    <property type="entry name" value="D-aminoacyl-tRNA deacylase"/>
    <property type="match status" value="1"/>
</dbReference>
<evidence type="ECO:0000256" key="3">
    <source>
        <dbReference type="HAMAP-Rule" id="MF_00518"/>
    </source>
</evidence>
<comment type="catalytic activity">
    <reaction evidence="3">
        <text>a D-aminoacyl-tRNA + H2O = a tRNA + a D-alpha-amino acid + H(+)</text>
        <dbReference type="Rhea" id="RHEA:13953"/>
        <dbReference type="Rhea" id="RHEA-COMP:10123"/>
        <dbReference type="Rhea" id="RHEA-COMP:10124"/>
        <dbReference type="ChEBI" id="CHEBI:15377"/>
        <dbReference type="ChEBI" id="CHEBI:15378"/>
        <dbReference type="ChEBI" id="CHEBI:59871"/>
        <dbReference type="ChEBI" id="CHEBI:78442"/>
        <dbReference type="ChEBI" id="CHEBI:79333"/>
        <dbReference type="EC" id="3.1.1.96"/>
    </reaction>
</comment>
<comment type="catalytic activity">
    <reaction evidence="3">
        <text>glycyl-tRNA(Ala) + H2O = tRNA(Ala) + glycine + H(+)</text>
        <dbReference type="Rhea" id="RHEA:53744"/>
        <dbReference type="Rhea" id="RHEA-COMP:9657"/>
        <dbReference type="Rhea" id="RHEA-COMP:13640"/>
        <dbReference type="ChEBI" id="CHEBI:15377"/>
        <dbReference type="ChEBI" id="CHEBI:15378"/>
        <dbReference type="ChEBI" id="CHEBI:57305"/>
        <dbReference type="ChEBI" id="CHEBI:78442"/>
        <dbReference type="ChEBI" id="CHEBI:78522"/>
    </reaction>
</comment>
<dbReference type="SUPFAM" id="SSF69500">
    <property type="entry name" value="DTD-like"/>
    <property type="match status" value="1"/>
</dbReference>
<reference evidence="4 5" key="1">
    <citation type="submission" date="2019-03" db="EMBL/GenBank/DDBJ databases">
        <title>Genomic Encyclopedia of Type Strains, Phase IV (KMG-IV): sequencing the most valuable type-strain genomes for metagenomic binning, comparative biology and taxonomic classification.</title>
        <authorList>
            <person name="Goeker M."/>
        </authorList>
    </citation>
    <scope>NUCLEOTIDE SEQUENCE [LARGE SCALE GENOMIC DNA]</scope>
    <source>
        <strain evidence="4 5">DSM 23344</strain>
    </source>
</reference>
<dbReference type="AlphaFoldDB" id="A0A4R2KTD8"/>
<dbReference type="Proteomes" id="UP000294980">
    <property type="component" value="Unassembled WGS sequence"/>
</dbReference>
<dbReference type="OrthoDB" id="9801395at2"/>
<dbReference type="GO" id="GO:0000049">
    <property type="term" value="F:tRNA binding"/>
    <property type="evidence" value="ECO:0007669"/>
    <property type="project" value="UniProtKB-UniRule"/>
</dbReference>
<protein>
    <recommendedName>
        <fullName evidence="3">D-aminoacyl-tRNA deacylase</fullName>
        <shortName evidence="3">DTD</shortName>
        <ecNumber evidence="3">3.1.1.96</ecNumber>
    </recommendedName>
    <alternativeName>
        <fullName evidence="3">Gly-tRNA(Ala) deacylase</fullName>
        <ecNumber evidence="3">3.1.1.-</ecNumber>
    </alternativeName>
</protein>
<evidence type="ECO:0000313" key="5">
    <source>
        <dbReference type="Proteomes" id="UP000294980"/>
    </source>
</evidence>
<dbReference type="GO" id="GO:0106026">
    <property type="term" value="F:Gly-tRNA(Ala) deacylase activity"/>
    <property type="evidence" value="ECO:0007669"/>
    <property type="project" value="UniProtKB-UniRule"/>
</dbReference>
<gene>
    <name evidence="3" type="primary">dtd</name>
    <name evidence="4" type="ORF">EV688_102108</name>
</gene>
<dbReference type="GO" id="GO:0051500">
    <property type="term" value="F:D-tyrosyl-tRNA(Tyr) deacylase activity"/>
    <property type="evidence" value="ECO:0007669"/>
    <property type="project" value="TreeGrafter"/>
</dbReference>
<dbReference type="EMBL" id="SLWX01000002">
    <property type="protein sequence ID" value="TCO77651.1"/>
    <property type="molecule type" value="Genomic_DNA"/>
</dbReference>
<comment type="subunit">
    <text evidence="3">Homodimer.</text>
</comment>
<accession>A0A4R2KTD8</accession>
<organism evidence="4 5">
    <name type="scientific">Chromatocurvus halotolerans</name>
    <dbReference type="NCBI Taxonomy" id="1132028"/>
    <lineage>
        <taxon>Bacteria</taxon>
        <taxon>Pseudomonadati</taxon>
        <taxon>Pseudomonadota</taxon>
        <taxon>Gammaproteobacteria</taxon>
        <taxon>Cellvibrionales</taxon>
        <taxon>Halieaceae</taxon>
        <taxon>Chromatocurvus</taxon>
    </lineage>
</organism>
<comment type="caution">
    <text evidence="4">The sequence shown here is derived from an EMBL/GenBank/DDBJ whole genome shotgun (WGS) entry which is preliminary data.</text>
</comment>
<keyword evidence="3" id="KW-0694">RNA-binding</keyword>